<feature type="domain" description="PRMT5 oligomerisation" evidence="10">
    <location>
        <begin position="520"/>
        <end position="840"/>
    </location>
</feature>
<protein>
    <recommendedName>
        <fullName evidence="13">Protein arginine N-methyltransferase</fullName>
    </recommendedName>
</protein>
<accession>G8ZSD3</accession>
<dbReference type="GO" id="GO:0005829">
    <property type="term" value="C:cytosol"/>
    <property type="evidence" value="ECO:0007669"/>
    <property type="project" value="TreeGrafter"/>
</dbReference>
<sequence>MESNVFVGVKFSPNGSGLSDELYSADPARFSKLPNNYDYILLPITNGKYRESVRKQFQEFNQRRQRESHPGCVLKIKEPQLQELCIPPFNVSKTNSPAAYIGLLSSWLELESSDNAVRELSYQVLLNECRYARFVGIDKLIVAPPRELSDLLRYAQVISRLLNDEAISAHPPMLLSVSLPLYEDSDPLATWELWHTIRKLCDYHPSLTISLAVPRIRAPSHVLNRWLCEPVSCLLVSSSIFATNQYDYPVLHKFNQSLITKFQQINGNSQPNSNGELCIILHGMEKYAGQIKGGEAAYLEYINYLLKRGDKQLITQGRNTINYNGIKGKRTNNGNNNNNNENNKLISHSHLDMHSPRLMPPLKPHSNNLSNYVYSVFEKDVAKYGMYQLAIEKALKKLMSGNISEQLTILIAGAGRGPLVDRTMHLLKHMKCQNQIQVIALEKNPQACLYLQKRNFDLWNNRVRIIMEDMCQWKDETIKVDLCISELLGSFGCNELSPECLSAVERFHSKPSTIFIPQAYTSYIAPIASPLLYQKLKNREGGQNSPWVMHNIPYSVLSSKINELWSFQHPLGKNDENQFSKNVNSEFKIKYRGELHGLVGYFTAQLYENVMLSTVPDDSIVKLLPGSLNGDEEIYTQNASHQRGVSNSDVTVFADSTLGERFKKLGHTPDMYSWSPLVFPLKQPFTVTDDTELTVFLSRNHSPLEKRTWYEWSLESFVYLVVSGSPLHKMSAGTPMAQSSKNGQKVVATGDKGIQGSEGAPFDSSIPENAFLPRQESVWQSVSDIHGLSEAMSNTAEPMFDLKNEKVDVKAEEDSEEEVHVRVKTGVSAFHNVNGKSSSIAL</sequence>
<reference evidence="11 12" key="1">
    <citation type="journal article" date="2011" name="Proc. Natl. Acad. Sci. U.S.A.">
        <title>Evolutionary erosion of yeast sex chromosomes by mating-type switching accidents.</title>
        <authorList>
            <person name="Gordon J.L."/>
            <person name="Armisen D."/>
            <person name="Proux-Wera E."/>
            <person name="Oheigeartaigh S.S."/>
            <person name="Byrne K.P."/>
            <person name="Wolfe K.H."/>
        </authorList>
    </citation>
    <scope>NUCLEOTIDE SEQUENCE [LARGE SCALE GENOMIC DNA]</scope>
    <source>
        <strain evidence="12">ATCC 10662 / CBS 1146 / NBRC 0425 / NCYC 2629 / NRRL Y-866</strain>
    </source>
</reference>
<dbReference type="KEGG" id="tdl:TDEL_0C05360"/>
<dbReference type="GO" id="GO:0032174">
    <property type="term" value="C:cellular bud neck septin collar"/>
    <property type="evidence" value="ECO:0007669"/>
    <property type="project" value="EnsemblFungi"/>
</dbReference>
<evidence type="ECO:0000313" key="12">
    <source>
        <dbReference type="Proteomes" id="UP000005627"/>
    </source>
</evidence>
<dbReference type="GO" id="GO:0045840">
    <property type="term" value="P:positive regulation of mitotic nuclear division"/>
    <property type="evidence" value="ECO:0007669"/>
    <property type="project" value="EnsemblFungi"/>
</dbReference>
<feature type="active site" description="Proton donor/acceptor" evidence="4">
    <location>
        <position position="495"/>
    </location>
</feature>
<dbReference type="GO" id="GO:0042054">
    <property type="term" value="F:histone methyltransferase activity"/>
    <property type="evidence" value="ECO:0007669"/>
    <property type="project" value="EnsemblFungi"/>
</dbReference>
<dbReference type="PANTHER" id="PTHR10738:SF0">
    <property type="entry name" value="PROTEIN ARGININE N-METHYLTRANSFERASE 5"/>
    <property type="match status" value="1"/>
</dbReference>
<dbReference type="GeneID" id="11500760"/>
<feature type="binding site" evidence="5">
    <location>
        <position position="442"/>
    </location>
    <ligand>
        <name>S-adenosyl-L-methionine</name>
        <dbReference type="ChEBI" id="CHEBI:59789"/>
    </ligand>
</feature>
<dbReference type="InterPro" id="IPR035075">
    <property type="entry name" value="PRMT5"/>
</dbReference>
<dbReference type="InParanoid" id="G8ZSD3"/>
<keyword evidence="1 7" id="KW-0489">Methyltransferase</keyword>
<dbReference type="Pfam" id="PF05185">
    <property type="entry name" value="PRMT5"/>
    <property type="match status" value="1"/>
</dbReference>
<feature type="binding site" evidence="5">
    <location>
        <begin position="469"/>
        <end position="470"/>
    </location>
    <ligand>
        <name>S-adenosyl-L-methionine</name>
        <dbReference type="ChEBI" id="CHEBI:59789"/>
    </ligand>
</feature>
<dbReference type="GO" id="GO:0005634">
    <property type="term" value="C:nucleus"/>
    <property type="evidence" value="ECO:0007669"/>
    <property type="project" value="TreeGrafter"/>
</dbReference>
<dbReference type="GO" id="GO:0035241">
    <property type="term" value="F:protein-arginine omega-N monomethyltransferase activity"/>
    <property type="evidence" value="ECO:0007669"/>
    <property type="project" value="EnsemblFungi"/>
</dbReference>
<evidence type="ECO:0000256" key="6">
    <source>
        <dbReference type="PIRSR" id="PIRSR015894-3"/>
    </source>
</evidence>
<dbReference type="PROSITE" id="PS51678">
    <property type="entry name" value="SAM_MT_PRMT"/>
    <property type="match status" value="1"/>
</dbReference>
<feature type="binding site" evidence="5">
    <location>
        <position position="374"/>
    </location>
    <ligand>
        <name>S-adenosyl-L-methionine</name>
        <dbReference type="ChEBI" id="CHEBI:59789"/>
    </ligand>
</feature>
<dbReference type="GO" id="GO:0000902">
    <property type="term" value="P:cell morphogenesis"/>
    <property type="evidence" value="ECO:0007669"/>
    <property type="project" value="EnsemblFungi"/>
</dbReference>
<evidence type="ECO:0000256" key="1">
    <source>
        <dbReference type="ARBA" id="ARBA00022603"/>
    </source>
</evidence>
<dbReference type="InterPro" id="IPR035248">
    <property type="entry name" value="PRMT5_C"/>
</dbReference>
<dbReference type="GO" id="GO:0005824">
    <property type="term" value="C:outer plaque of spindle pole body"/>
    <property type="evidence" value="ECO:0007669"/>
    <property type="project" value="EnsemblFungi"/>
</dbReference>
<dbReference type="Gene3D" id="3.20.20.150">
    <property type="entry name" value="Divalent-metal-dependent TIM barrel enzymes"/>
    <property type="match status" value="1"/>
</dbReference>
<dbReference type="InterPro" id="IPR029063">
    <property type="entry name" value="SAM-dependent_MTases_sf"/>
</dbReference>
<dbReference type="FunCoup" id="G8ZSD3">
    <property type="interactions" value="1176"/>
</dbReference>
<dbReference type="InterPro" id="IPR035247">
    <property type="entry name" value="PRMT5_TIM"/>
</dbReference>
<dbReference type="GO" id="GO:0035243">
    <property type="term" value="F:protein-arginine omega-N symmetric methyltransferase activity"/>
    <property type="evidence" value="ECO:0007669"/>
    <property type="project" value="EnsemblFungi"/>
</dbReference>
<keyword evidence="3 5" id="KW-0949">S-adenosyl-L-methionine</keyword>
<dbReference type="Gene3D" id="3.40.50.150">
    <property type="entry name" value="Vaccinia Virus protein VP39"/>
    <property type="match status" value="1"/>
</dbReference>
<dbReference type="GO" id="GO:0000144">
    <property type="term" value="C:cellular bud neck septin ring"/>
    <property type="evidence" value="ECO:0007669"/>
    <property type="project" value="EnsemblFungi"/>
</dbReference>
<organism evidence="11 12">
    <name type="scientific">Torulaspora delbrueckii</name>
    <name type="common">Yeast</name>
    <name type="synonym">Candida colliculosa</name>
    <dbReference type="NCBI Taxonomy" id="4950"/>
    <lineage>
        <taxon>Eukaryota</taxon>
        <taxon>Fungi</taxon>
        <taxon>Dikarya</taxon>
        <taxon>Ascomycota</taxon>
        <taxon>Saccharomycotina</taxon>
        <taxon>Saccharomycetes</taxon>
        <taxon>Saccharomycetales</taxon>
        <taxon>Saccharomycetaceae</taxon>
        <taxon>Torulaspora</taxon>
    </lineage>
</organism>
<dbReference type="GO" id="GO:0000086">
    <property type="term" value="P:G2/M transition of mitotic cell cycle"/>
    <property type="evidence" value="ECO:0007669"/>
    <property type="project" value="EnsemblFungi"/>
</dbReference>
<dbReference type="InterPro" id="IPR025799">
    <property type="entry name" value="Arg_MeTrfase"/>
</dbReference>
<dbReference type="HOGENOM" id="CLU_010247_2_0_1"/>
<dbReference type="OrthoDB" id="1368803at2759"/>
<keyword evidence="12" id="KW-1185">Reference proteome</keyword>
<dbReference type="eggNOG" id="KOG0822">
    <property type="taxonomic scope" value="Eukaryota"/>
</dbReference>
<feature type="binding site" evidence="5">
    <location>
        <begin position="383"/>
        <end position="384"/>
    </location>
    <ligand>
        <name>S-adenosyl-L-methionine</name>
        <dbReference type="ChEBI" id="CHEBI:59789"/>
    </ligand>
</feature>
<evidence type="ECO:0000313" key="11">
    <source>
        <dbReference type="EMBL" id="CCE91425.1"/>
    </source>
</evidence>
<evidence type="ECO:0008006" key="13">
    <source>
        <dbReference type="Google" id="ProtNLM"/>
    </source>
</evidence>
<dbReference type="PANTHER" id="PTHR10738">
    <property type="entry name" value="PROTEIN ARGININE N-METHYLTRANSFERASE 5"/>
    <property type="match status" value="1"/>
</dbReference>
<feature type="active site" description="Proton donor/acceptor" evidence="4">
    <location>
        <position position="486"/>
    </location>
</feature>
<dbReference type="SUPFAM" id="SSF53335">
    <property type="entry name" value="S-adenosyl-L-methionine-dependent methyltransferases"/>
    <property type="match status" value="1"/>
</dbReference>
<dbReference type="GO" id="GO:0030163">
    <property type="term" value="P:protein catabolic process"/>
    <property type="evidence" value="ECO:0007669"/>
    <property type="project" value="EnsemblFungi"/>
</dbReference>
<dbReference type="STRING" id="1076872.G8ZSD3"/>
<evidence type="ECO:0000259" key="8">
    <source>
        <dbReference type="Pfam" id="PF05185"/>
    </source>
</evidence>
<evidence type="ECO:0000256" key="3">
    <source>
        <dbReference type="ARBA" id="ARBA00022691"/>
    </source>
</evidence>
<keyword evidence="2 7" id="KW-0808">Transferase</keyword>
<dbReference type="AlphaFoldDB" id="G8ZSD3"/>
<evidence type="ECO:0000256" key="7">
    <source>
        <dbReference type="PROSITE-ProRule" id="PRU01015"/>
    </source>
</evidence>
<dbReference type="EMBL" id="HE616744">
    <property type="protein sequence ID" value="CCE91425.1"/>
    <property type="molecule type" value="Genomic_DNA"/>
</dbReference>
<dbReference type="Proteomes" id="UP000005627">
    <property type="component" value="Chromosome 3"/>
</dbReference>
<evidence type="ECO:0000256" key="4">
    <source>
        <dbReference type="PIRSR" id="PIRSR015894-1"/>
    </source>
</evidence>
<feature type="domain" description="PRMT5 arginine-N-methyltransferase" evidence="8">
    <location>
        <begin position="353"/>
        <end position="516"/>
    </location>
</feature>
<evidence type="ECO:0000256" key="5">
    <source>
        <dbReference type="PIRSR" id="PIRSR015894-2"/>
    </source>
</evidence>
<evidence type="ECO:0000259" key="10">
    <source>
        <dbReference type="Pfam" id="PF17286"/>
    </source>
</evidence>
<dbReference type="RefSeq" id="XP_003680636.1">
    <property type="nucleotide sequence ID" value="XM_003680588.1"/>
</dbReference>
<evidence type="ECO:0000256" key="2">
    <source>
        <dbReference type="ARBA" id="ARBA00022679"/>
    </source>
</evidence>
<dbReference type="Gene3D" id="2.70.160.11">
    <property type="entry name" value="Hnrnp arginine n-methyltransferase1"/>
    <property type="match status" value="1"/>
</dbReference>
<proteinExistence type="predicted"/>
<dbReference type="GO" id="GO:0006355">
    <property type="term" value="P:regulation of DNA-templated transcription"/>
    <property type="evidence" value="ECO:0007669"/>
    <property type="project" value="TreeGrafter"/>
</dbReference>
<evidence type="ECO:0000259" key="9">
    <source>
        <dbReference type="Pfam" id="PF17285"/>
    </source>
</evidence>
<name>G8ZSD3_TORDE</name>
<dbReference type="Pfam" id="PF17285">
    <property type="entry name" value="PRMT5_TIM"/>
    <property type="match status" value="1"/>
</dbReference>
<dbReference type="GO" id="GO:0032259">
    <property type="term" value="P:methylation"/>
    <property type="evidence" value="ECO:0007669"/>
    <property type="project" value="UniProtKB-KW"/>
</dbReference>
<dbReference type="Pfam" id="PF17286">
    <property type="entry name" value="PRMT5_C"/>
    <property type="match status" value="1"/>
</dbReference>
<feature type="domain" description="PRMT5 TIM barrel" evidence="9">
    <location>
        <begin position="36"/>
        <end position="308"/>
    </location>
</feature>
<gene>
    <name evidence="11" type="primary">TDEL0C05360</name>
    <name evidence="11" type="ORF">TDEL_0C05360</name>
</gene>
<feature type="site" description="Critical for specifying symmetric addition of methyl groups" evidence="6">
    <location>
        <position position="377"/>
    </location>
</feature>